<keyword evidence="3" id="KW-1185">Reference proteome</keyword>
<organism evidence="2 3">
    <name type="scientific">Elsinoe ampelina</name>
    <dbReference type="NCBI Taxonomy" id="302913"/>
    <lineage>
        <taxon>Eukaryota</taxon>
        <taxon>Fungi</taxon>
        <taxon>Dikarya</taxon>
        <taxon>Ascomycota</taxon>
        <taxon>Pezizomycotina</taxon>
        <taxon>Dothideomycetes</taxon>
        <taxon>Dothideomycetidae</taxon>
        <taxon>Myriangiales</taxon>
        <taxon>Elsinoaceae</taxon>
        <taxon>Elsinoe</taxon>
    </lineage>
</organism>
<sequence length="1064" mass="119381">MENAAYHVLYEPEGEAKVDIFAVHGLGANRNWSWKWMDKDREVNWLEHPDMLPGRIPEARVVAYSHDSRWLGKDVPVTRLSLIAELLIRNISIFHEEHGRRPIIFIGHSLGGNVIQQALLFASDEAKFKPLINLVAGIIFLGSPLRGTKVQPLASFLAAVMQPVGSHRDIIDELQDDGTVLRDKHRRFCSLIKTYPILVNCFFEQYAVDVTKSGLWGGWTSAIIVSESSAYIDGYDSIQLPADHLTLNKYSGPEDQSFKLVLESLKKMSDQADSMTQRESKGYILPTKSRLLGVPPAQNRHFVGRSSILKSLYARFQQTEEDNRVALVGLGGIGKTQIALAFVYDMLSRIPELRILWVPVKRVRDYDQAYTALGFHTDHITSDTYKTIHEAVNTYSSLSTAGHWVVVLDGLDECTVYEDHCDVPGSSLVTNLLRSTKYSKILITTQNLQVAVELGCEGLKVEQMDSDEALNLLQSVYGTIGRGNSTSAQQALVEKLDFIPLAIVQAAKCAKRSNRSIEEYSGFLLKSHRDERDVSDALVDLWAGHSSFSGSLMRTWLATFDRILAYDRNAAKLILSISVINHQAIPESILPGKRLSLDTALGLLAAHYFIERDSTSTPRTLTMHRLVHVAARRWLKMREDASKKRAEFLRRLDSIFSRLSMAEEAVTTLYLPHALYVLQDAKNEPVRHAFDFVLHAGQRFLDDGKCKEALHCFEICDGRKKSCCPSPKKQFTLEYLLGSVHLANGKAADAVRILESVVRKCESALPPDDGLLLLDSQHRLAEAHDKQGRLDLAINLMESVVRSKSAKLPENHKSRLISEYMLAIMYRSCGRDELAISMLKSIVDIAATNLPKNDLSRLQAQHQLALTYQQAKSPERAIKLLLEVIRVESQQQAPEYPSLLSSKRELADCYIDIDQLTDAEGILDYVSHTSREIWADEDQPRLVLQRSLARVYIKTGRSKLALETLQRVVRIQKQTLPEDHPSRLHSQRELAEAQRALGLCKDAIELLEHIDRIEEKAPIQNASARLKTRQALAVAYEQDGRCDLAASMTHLGAGVESDTARTAP</sequence>
<name>A0A6A6GBV8_9PEZI</name>
<dbReference type="Gene3D" id="3.40.50.300">
    <property type="entry name" value="P-loop containing nucleotide triphosphate hydrolases"/>
    <property type="match status" value="1"/>
</dbReference>
<reference evidence="3" key="1">
    <citation type="journal article" date="2020" name="Stud. Mycol.">
        <title>101 Dothideomycetes genomes: A test case for predicting lifestyles and emergence of pathogens.</title>
        <authorList>
            <person name="Haridas S."/>
            <person name="Albert R."/>
            <person name="Binder M."/>
            <person name="Bloem J."/>
            <person name="LaButti K."/>
            <person name="Salamov A."/>
            <person name="Andreopoulos B."/>
            <person name="Baker S."/>
            <person name="Barry K."/>
            <person name="Bills G."/>
            <person name="Bluhm B."/>
            <person name="Cannon C."/>
            <person name="Castanera R."/>
            <person name="Culley D."/>
            <person name="Daum C."/>
            <person name="Ezra D."/>
            <person name="Gonzalez J."/>
            <person name="Henrissat B."/>
            <person name="Kuo A."/>
            <person name="Liang C."/>
            <person name="Lipzen A."/>
            <person name="Lutzoni F."/>
            <person name="Magnuson J."/>
            <person name="Mondo S."/>
            <person name="Nolan M."/>
            <person name="Ohm R."/>
            <person name="Pangilinan J."/>
            <person name="Park H.-J."/>
            <person name="Ramirez L."/>
            <person name="Alfaro M."/>
            <person name="Sun H."/>
            <person name="Tritt A."/>
            <person name="Yoshinaga Y."/>
            <person name="Zwiers L.-H."/>
            <person name="Turgeon B."/>
            <person name="Goodwin S."/>
            <person name="Spatafora J."/>
            <person name="Crous P."/>
            <person name="Grigoriev I."/>
        </authorList>
    </citation>
    <scope>NUCLEOTIDE SEQUENCE [LARGE SCALE GENOMIC DNA]</scope>
    <source>
        <strain evidence="3">CECT 20119</strain>
    </source>
</reference>
<evidence type="ECO:0000313" key="3">
    <source>
        <dbReference type="Proteomes" id="UP000799538"/>
    </source>
</evidence>
<dbReference type="InterPro" id="IPR027417">
    <property type="entry name" value="P-loop_NTPase"/>
</dbReference>
<dbReference type="SUPFAM" id="SSF52540">
    <property type="entry name" value="P-loop containing nucleoside triphosphate hydrolases"/>
    <property type="match status" value="1"/>
</dbReference>
<dbReference type="SMART" id="SM00028">
    <property type="entry name" value="TPR"/>
    <property type="match status" value="5"/>
</dbReference>
<dbReference type="InterPro" id="IPR029058">
    <property type="entry name" value="AB_hydrolase_fold"/>
</dbReference>
<dbReference type="SUPFAM" id="SSF48452">
    <property type="entry name" value="TPR-like"/>
    <property type="match status" value="2"/>
</dbReference>
<dbReference type="Proteomes" id="UP000799538">
    <property type="component" value="Unassembled WGS sequence"/>
</dbReference>
<dbReference type="EMBL" id="ML992507">
    <property type="protein sequence ID" value="KAF2222860.1"/>
    <property type="molecule type" value="Genomic_DNA"/>
</dbReference>
<dbReference type="InterPro" id="IPR000073">
    <property type="entry name" value="AB_hydrolase_1"/>
</dbReference>
<dbReference type="InterPro" id="IPR052374">
    <property type="entry name" value="SERAC1"/>
</dbReference>
<feature type="domain" description="AB hydrolase-1" evidence="1">
    <location>
        <begin position="22"/>
        <end position="164"/>
    </location>
</feature>
<dbReference type="SUPFAM" id="SSF53474">
    <property type="entry name" value="alpha/beta-Hydrolases"/>
    <property type="match status" value="1"/>
</dbReference>
<evidence type="ECO:0000259" key="1">
    <source>
        <dbReference type="Pfam" id="PF12697"/>
    </source>
</evidence>
<dbReference type="InterPro" id="IPR019734">
    <property type="entry name" value="TPR_rpt"/>
</dbReference>
<dbReference type="GO" id="GO:0043531">
    <property type="term" value="F:ADP binding"/>
    <property type="evidence" value="ECO:0007669"/>
    <property type="project" value="InterPro"/>
</dbReference>
<dbReference type="Pfam" id="PF12697">
    <property type="entry name" value="Abhydrolase_6"/>
    <property type="match status" value="1"/>
</dbReference>
<protein>
    <recommendedName>
        <fullName evidence="1">AB hydrolase-1 domain-containing protein</fullName>
    </recommendedName>
</protein>
<proteinExistence type="predicted"/>
<dbReference type="OrthoDB" id="20872at2759"/>
<dbReference type="PANTHER" id="PTHR48182">
    <property type="entry name" value="PROTEIN SERAC1"/>
    <property type="match status" value="1"/>
</dbReference>
<accession>A0A6A6GBV8</accession>
<evidence type="ECO:0000313" key="2">
    <source>
        <dbReference type="EMBL" id="KAF2222860.1"/>
    </source>
</evidence>
<dbReference type="PANTHER" id="PTHR48182:SF3">
    <property type="entry name" value="DUF676 DOMAIN-CONTAINING PROTEIN"/>
    <property type="match status" value="1"/>
</dbReference>
<dbReference type="AlphaFoldDB" id="A0A6A6GBV8"/>
<dbReference type="InterPro" id="IPR011990">
    <property type="entry name" value="TPR-like_helical_dom_sf"/>
</dbReference>
<dbReference type="Gene3D" id="1.25.40.10">
    <property type="entry name" value="Tetratricopeptide repeat domain"/>
    <property type="match status" value="2"/>
</dbReference>
<dbReference type="Gene3D" id="3.40.50.1820">
    <property type="entry name" value="alpha/beta hydrolase"/>
    <property type="match status" value="1"/>
</dbReference>
<dbReference type="Pfam" id="PF13424">
    <property type="entry name" value="TPR_12"/>
    <property type="match status" value="1"/>
</dbReference>
<gene>
    <name evidence="2" type="ORF">BDZ85DRAFT_281904</name>
</gene>